<sequence>MSSPVHRAQTPESTWDNPFPEPMDFEIRDGFFVSSATPRPIGLDAAAEQMRRLALIFGGSATSMPNPSPTQIQQMIRLKNLVPSWSNDPDAQDYVGHHTGPLYALLARLFVIRVIQDHDTEDFFHLCDHERMWIIVNLNGTSRKFHAPLEIADFFSEYRKKTRYTNITYDRGRVFCNVDITDVHHEWTNGHVEKIIVILDFTRNGMITRAELKHTNDKIGPEAWEPINIVRGTNTTV</sequence>
<evidence type="ECO:0000313" key="3">
    <source>
        <dbReference type="Proteomes" id="UP000434172"/>
    </source>
</evidence>
<dbReference type="Proteomes" id="UP000434172">
    <property type="component" value="Unassembled WGS sequence"/>
</dbReference>
<evidence type="ECO:0000313" key="2">
    <source>
        <dbReference type="EMBL" id="KAF0331325.1"/>
    </source>
</evidence>
<name>A0A8H3WR54_9PEZI</name>
<keyword evidence="3" id="KW-1185">Reference proteome</keyword>
<gene>
    <name evidence="2" type="ORF">GQ607_001633</name>
</gene>
<dbReference type="OrthoDB" id="4794896at2759"/>
<dbReference type="EMBL" id="WOWK01000004">
    <property type="protein sequence ID" value="KAF0331325.1"/>
    <property type="molecule type" value="Genomic_DNA"/>
</dbReference>
<organism evidence="2 3">
    <name type="scientific">Colletotrichum asianum</name>
    <dbReference type="NCBI Taxonomy" id="702518"/>
    <lineage>
        <taxon>Eukaryota</taxon>
        <taxon>Fungi</taxon>
        <taxon>Dikarya</taxon>
        <taxon>Ascomycota</taxon>
        <taxon>Pezizomycotina</taxon>
        <taxon>Sordariomycetes</taxon>
        <taxon>Hypocreomycetidae</taxon>
        <taxon>Glomerellales</taxon>
        <taxon>Glomerellaceae</taxon>
        <taxon>Colletotrichum</taxon>
        <taxon>Colletotrichum gloeosporioides species complex</taxon>
    </lineage>
</organism>
<reference evidence="2 3" key="1">
    <citation type="submission" date="2019-12" db="EMBL/GenBank/DDBJ databases">
        <title>A genome sequence resource for the geographically widespread anthracnose pathogen Colletotrichum asianum.</title>
        <authorList>
            <person name="Meng Y."/>
        </authorList>
    </citation>
    <scope>NUCLEOTIDE SEQUENCE [LARGE SCALE GENOMIC DNA]</scope>
    <source>
        <strain evidence="2 3">ICMP 18580</strain>
    </source>
</reference>
<accession>A0A8H3WR54</accession>
<feature type="region of interest" description="Disordered" evidence="1">
    <location>
        <begin position="1"/>
        <end position="21"/>
    </location>
</feature>
<protein>
    <submittedName>
        <fullName evidence="2">Uncharacterized protein</fullName>
    </submittedName>
</protein>
<dbReference type="AlphaFoldDB" id="A0A8H3WR54"/>
<evidence type="ECO:0000256" key="1">
    <source>
        <dbReference type="SAM" id="MobiDB-lite"/>
    </source>
</evidence>
<comment type="caution">
    <text evidence="2">The sequence shown here is derived from an EMBL/GenBank/DDBJ whole genome shotgun (WGS) entry which is preliminary data.</text>
</comment>
<proteinExistence type="predicted"/>